<feature type="domain" description="PLD phosphodiesterase" evidence="9">
    <location>
        <begin position="141"/>
        <end position="168"/>
    </location>
</feature>
<organism evidence="10 11">
    <name type="scientific">Metabacillus rhizosphaerae</name>
    <dbReference type="NCBI Taxonomy" id="3117747"/>
    <lineage>
        <taxon>Bacteria</taxon>
        <taxon>Bacillati</taxon>
        <taxon>Bacillota</taxon>
        <taxon>Bacilli</taxon>
        <taxon>Bacillales</taxon>
        <taxon>Bacillaceae</taxon>
        <taxon>Metabacillus</taxon>
    </lineage>
</organism>
<keyword evidence="5" id="KW-0677">Repeat</keyword>
<dbReference type="Gene3D" id="3.30.870.10">
    <property type="entry name" value="Endonuclease Chain A"/>
    <property type="match status" value="2"/>
</dbReference>
<evidence type="ECO:0000256" key="6">
    <source>
        <dbReference type="ARBA" id="ARBA00022989"/>
    </source>
</evidence>
<dbReference type="CDD" id="cd09112">
    <property type="entry name" value="PLDc_CLS_2"/>
    <property type="match status" value="1"/>
</dbReference>
<dbReference type="NCBIfam" id="TIGR04265">
    <property type="entry name" value="bac_cardiolipin"/>
    <property type="match status" value="1"/>
</dbReference>
<dbReference type="Pfam" id="PF13091">
    <property type="entry name" value="PLDc_2"/>
    <property type="match status" value="2"/>
</dbReference>
<proteinExistence type="predicted"/>
<dbReference type="PANTHER" id="PTHR21248:SF7">
    <property type="entry name" value="MINOR CARDIOLIPIN SYNTHASE CLSB"/>
    <property type="match status" value="1"/>
</dbReference>
<evidence type="ECO:0000313" key="11">
    <source>
        <dbReference type="Proteomes" id="UP001368328"/>
    </source>
</evidence>
<evidence type="ECO:0000256" key="2">
    <source>
        <dbReference type="ARBA" id="ARBA00022475"/>
    </source>
</evidence>
<keyword evidence="4" id="KW-0812">Transmembrane</keyword>
<dbReference type="CDD" id="cd09110">
    <property type="entry name" value="PLDc_CLS_1"/>
    <property type="match status" value="1"/>
</dbReference>
<name>A0ABZ2MWC8_9BACI</name>
<keyword evidence="2" id="KW-1003">Cell membrane</keyword>
<evidence type="ECO:0000256" key="5">
    <source>
        <dbReference type="ARBA" id="ARBA00022737"/>
    </source>
</evidence>
<dbReference type="SMART" id="SM00155">
    <property type="entry name" value="PLDc"/>
    <property type="match status" value="2"/>
</dbReference>
<accession>A0ABZ2MWC8</accession>
<dbReference type="InterPro" id="IPR001736">
    <property type="entry name" value="PLipase_D/transphosphatidylase"/>
</dbReference>
<evidence type="ECO:0000256" key="4">
    <source>
        <dbReference type="ARBA" id="ARBA00022692"/>
    </source>
</evidence>
<comment type="subcellular location">
    <subcellularLocation>
        <location evidence="1">Cell membrane</location>
    </subcellularLocation>
</comment>
<evidence type="ECO:0000256" key="7">
    <source>
        <dbReference type="ARBA" id="ARBA00023136"/>
    </source>
</evidence>
<dbReference type="InterPro" id="IPR022924">
    <property type="entry name" value="Cardiolipin_synthase"/>
</dbReference>
<dbReference type="EC" id="2.7.8.-" evidence="8"/>
<dbReference type="PANTHER" id="PTHR21248">
    <property type="entry name" value="CARDIOLIPIN SYNTHASE"/>
    <property type="match status" value="1"/>
</dbReference>
<evidence type="ECO:0000259" key="9">
    <source>
        <dbReference type="PROSITE" id="PS50035"/>
    </source>
</evidence>
<dbReference type="RefSeq" id="WP_338788045.1">
    <property type="nucleotide sequence ID" value="NZ_CP147403.1"/>
</dbReference>
<evidence type="ECO:0000256" key="8">
    <source>
        <dbReference type="NCBIfam" id="TIGR04265"/>
    </source>
</evidence>
<evidence type="ECO:0000256" key="1">
    <source>
        <dbReference type="ARBA" id="ARBA00004236"/>
    </source>
</evidence>
<dbReference type="PROSITE" id="PS50035">
    <property type="entry name" value="PLD"/>
    <property type="match status" value="2"/>
</dbReference>
<evidence type="ECO:0000256" key="3">
    <source>
        <dbReference type="ARBA" id="ARBA00022679"/>
    </source>
</evidence>
<sequence>MAIFITICLILVALICWFTIDYHLGRRDHLSKSKYTQYPLRKSEINLFIDGEKLYEDLFERIKNSQHSIHVLFFIVKNDEVSNEFLSLLGEKANQGIEVRLLLDYVGCFKLKKHKINELKDKGVNFAYSHKVKFPYFFYTLQARNHRKITVIDGKFAYSGGFNIAREYIGKDPKFGYWRDYHLKITGTGVNDLQEQFFKDWYDATEEDKRKDTRYFPSQPEGTKTHKFISTYGEHLNDHFISFIRDAQQEIIICSPYFIPGKTILNELLAAIARGVNVKIMVPMKEDHPLVQEASYPYFGKLLLAGCEIYQFYYGFYHSKCIVIDDHLCDIGTANFDKRSLYLNDEMNCLIFDQEFIQIVKKQISEDFRRSELLTYEAYKKRSYLKRGKEVFATIISHFL</sequence>
<dbReference type="SUPFAM" id="SSF56024">
    <property type="entry name" value="Phospholipase D/nuclease"/>
    <property type="match status" value="2"/>
</dbReference>
<protein>
    <recommendedName>
        <fullName evidence="8">Cardiolipin synthase</fullName>
        <ecNumber evidence="8">2.7.8.-</ecNumber>
    </recommendedName>
</protein>
<dbReference type="InterPro" id="IPR025202">
    <property type="entry name" value="PLD-like_dom"/>
</dbReference>
<keyword evidence="3" id="KW-0808">Transferase</keyword>
<gene>
    <name evidence="10" type="primary">cls</name>
    <name evidence="10" type="ORF">WCV66_04600</name>
</gene>
<keyword evidence="7" id="KW-0472">Membrane</keyword>
<reference evidence="10 11" key="1">
    <citation type="submission" date="2024-02" db="EMBL/GenBank/DDBJ databases">
        <title>Seven novel Bacillus-like species.</title>
        <authorList>
            <person name="Liu G."/>
        </authorList>
    </citation>
    <scope>NUCLEOTIDE SEQUENCE [LARGE SCALE GENOMIC DNA]</scope>
    <source>
        <strain evidence="10 11">FJAT-53654</strain>
    </source>
</reference>
<dbReference type="EMBL" id="CP147403">
    <property type="protein sequence ID" value="WXB89521.1"/>
    <property type="molecule type" value="Genomic_DNA"/>
</dbReference>
<dbReference type="Proteomes" id="UP001368328">
    <property type="component" value="Chromosome"/>
</dbReference>
<evidence type="ECO:0000313" key="10">
    <source>
        <dbReference type="EMBL" id="WXB89521.1"/>
    </source>
</evidence>
<keyword evidence="6" id="KW-1133">Transmembrane helix</keyword>
<keyword evidence="11" id="KW-1185">Reference proteome</keyword>
<feature type="domain" description="PLD phosphodiesterase" evidence="9">
    <location>
        <begin position="313"/>
        <end position="340"/>
    </location>
</feature>